<accession>A0AAQ1P0G0</accession>
<gene>
    <name evidence="1" type="ORF">LMANV2_500015</name>
</gene>
<name>A0AAQ1P0G0_LEPIR</name>
<reference evidence="1 2" key="1">
    <citation type="submission" date="2017-11" db="EMBL/GenBank/DDBJ databases">
        <authorList>
            <person name="Lechat P."/>
        </authorList>
    </citation>
    <scope>NUCLEOTIDE SEQUENCE [LARGE SCALE GENOMIC DNA]</scope>
    <source>
        <strain evidence="1">L495</strain>
    </source>
</reference>
<proteinExistence type="predicted"/>
<evidence type="ECO:0000313" key="2">
    <source>
        <dbReference type="Proteomes" id="UP000234460"/>
    </source>
</evidence>
<protein>
    <submittedName>
        <fullName evidence="1">Uncharacterized protein</fullName>
    </submittedName>
</protein>
<dbReference type="AlphaFoldDB" id="A0AAQ1P0G0"/>
<dbReference type="Proteomes" id="UP000234460">
    <property type="component" value="Chromosome LMANV2"/>
</dbReference>
<organism evidence="1 2">
    <name type="scientific">Leptospira interrogans serovar Manilae</name>
    <dbReference type="NCBI Taxonomy" id="214675"/>
    <lineage>
        <taxon>Bacteria</taxon>
        <taxon>Pseudomonadati</taxon>
        <taxon>Spirochaetota</taxon>
        <taxon>Spirochaetia</taxon>
        <taxon>Leptospirales</taxon>
        <taxon>Leptospiraceae</taxon>
        <taxon>Leptospira</taxon>
    </lineage>
</organism>
<sequence length="50" mass="5753">MASAFLLPTSRFTVDKLIKELIELSIRNILYFQEKISLYVVVGLPLRTDP</sequence>
<comment type="caution">
    <text evidence="1">The sequence shown here is derived from an EMBL/GenBank/DDBJ whole genome shotgun (WGS) entry which is preliminary data.</text>
</comment>
<dbReference type="EMBL" id="OEJX01000046">
    <property type="protein sequence ID" value="SOR62700.1"/>
    <property type="molecule type" value="Genomic_DNA"/>
</dbReference>
<evidence type="ECO:0000313" key="1">
    <source>
        <dbReference type="EMBL" id="SOR62700.1"/>
    </source>
</evidence>